<reference evidence="2" key="1">
    <citation type="submission" date="2015-07" db="EMBL/GenBank/DDBJ databases">
        <authorList>
            <person name="Teixeira M.M."/>
            <person name="Souza R.C."/>
            <person name="Almeida L.G."/>
            <person name="Vicente V.A."/>
            <person name="de Hoog S."/>
            <person name="Bocca A.L."/>
            <person name="de Almeida S.R."/>
            <person name="Vasconcelos A.T."/>
            <person name="Felipe M.S."/>
        </authorList>
    </citation>
    <scope>NUCLEOTIDE SEQUENCE [LARGE SCALE GENOMIC DNA]</scope>
    <source>
        <strain evidence="2">KSF</strain>
    </source>
</reference>
<keyword evidence="2" id="KW-1185">Reference proteome</keyword>
<accession>A0A1C1CCW0</accession>
<comment type="caution">
    <text evidence="1">The sequence shown here is derived from an EMBL/GenBank/DDBJ whole genome shotgun (WGS) entry which is preliminary data.</text>
</comment>
<gene>
    <name evidence="1" type="ORF">CLCR_01334</name>
</gene>
<dbReference type="VEuPathDB" id="FungiDB:CLCR_01334"/>
<proteinExistence type="predicted"/>
<dbReference type="AlphaFoldDB" id="A0A1C1CCW0"/>
<dbReference type="Proteomes" id="UP000094526">
    <property type="component" value="Unassembled WGS sequence"/>
</dbReference>
<name>A0A1C1CCW0_9EURO</name>
<evidence type="ECO:0000313" key="1">
    <source>
        <dbReference type="EMBL" id="OCT46311.1"/>
    </source>
</evidence>
<organism evidence="1 2">
    <name type="scientific">Cladophialophora carrionii</name>
    <dbReference type="NCBI Taxonomy" id="86049"/>
    <lineage>
        <taxon>Eukaryota</taxon>
        <taxon>Fungi</taxon>
        <taxon>Dikarya</taxon>
        <taxon>Ascomycota</taxon>
        <taxon>Pezizomycotina</taxon>
        <taxon>Eurotiomycetes</taxon>
        <taxon>Chaetothyriomycetidae</taxon>
        <taxon>Chaetothyriales</taxon>
        <taxon>Herpotrichiellaceae</taxon>
        <taxon>Cladophialophora</taxon>
    </lineage>
</organism>
<evidence type="ECO:0000313" key="2">
    <source>
        <dbReference type="Proteomes" id="UP000094526"/>
    </source>
</evidence>
<dbReference type="EMBL" id="LGRB01000016">
    <property type="protein sequence ID" value="OCT46311.1"/>
    <property type="molecule type" value="Genomic_DNA"/>
</dbReference>
<sequence>MAEQSPPSPAIVAEDSLSVPAPEAREVLRKCLFCGLWNPSRVTICDRCACITLPSRDAQQRRIKWTFHAFGPSAPFSKSITRSDFEAMLQRTESSENNAVYIGDEKRKVLLAHYPGGRRRFSTRTIDALGNVHTHTLELDSDNGSNRAIFNRAVNEIMDATGMTPGHKSLSPGLSSY</sequence>
<protein>
    <submittedName>
        <fullName evidence="1">Uncharacterized protein</fullName>
    </submittedName>
</protein>